<dbReference type="EMBL" id="JAABLQ010000001">
    <property type="protein sequence ID" value="NBN77958.1"/>
    <property type="molecule type" value="Genomic_DNA"/>
</dbReference>
<dbReference type="InterPro" id="IPR034904">
    <property type="entry name" value="FSCA_dom_sf"/>
</dbReference>
<dbReference type="RefSeq" id="WP_161708187.1">
    <property type="nucleotide sequence ID" value="NZ_JAABLQ010000001.1"/>
</dbReference>
<gene>
    <name evidence="3" type="primary">paaJ</name>
    <name evidence="3" type="ORF">GWI72_06710</name>
</gene>
<dbReference type="InterPro" id="IPR011883">
    <property type="entry name" value="PaaD-like"/>
</dbReference>
<dbReference type="Pfam" id="PF23451">
    <property type="entry name" value="Zn_ribbon_PaaD"/>
    <property type="match status" value="1"/>
</dbReference>
<dbReference type="PANTHER" id="PTHR42831">
    <property type="entry name" value="FE-S PROTEIN MATURATION AUXILIARY FACTOR YITW"/>
    <property type="match status" value="1"/>
</dbReference>
<dbReference type="InterPro" id="IPR052339">
    <property type="entry name" value="Fe-S_Maturation_MIP18"/>
</dbReference>
<dbReference type="PANTHER" id="PTHR42831:SF3">
    <property type="entry name" value="1,2-PHENYLACETYL-COA EPOXIDASE, SUBUNIT D-RELATED"/>
    <property type="match status" value="1"/>
</dbReference>
<dbReference type="AlphaFoldDB" id="A0A7X5F1B3"/>
<reference evidence="4" key="1">
    <citation type="submission" date="2020-01" db="EMBL/GenBank/DDBJ databases">
        <authorList>
            <person name="Fang Y."/>
            <person name="Sun R."/>
            <person name="Nie L."/>
            <person name="He J."/>
            <person name="Hao L."/>
            <person name="Wang L."/>
            <person name="Su S."/>
            <person name="Lv E."/>
            <person name="Zhang Z."/>
            <person name="Xie R."/>
            <person name="Liu H."/>
        </authorList>
    </citation>
    <scope>NUCLEOTIDE SEQUENCE [LARGE SCALE GENOMIC DNA]</scope>
    <source>
        <strain evidence="4">XCT-53</strain>
    </source>
</reference>
<name>A0A7X5F1B3_9HYPH</name>
<protein>
    <submittedName>
        <fullName evidence="3">Phenylacetate-CoA oxygenase subunit PaaJ</fullName>
    </submittedName>
</protein>
<feature type="domain" description="MIP18 family-like" evidence="1">
    <location>
        <begin position="11"/>
        <end position="72"/>
    </location>
</feature>
<evidence type="ECO:0000259" key="1">
    <source>
        <dbReference type="Pfam" id="PF01883"/>
    </source>
</evidence>
<proteinExistence type="predicted"/>
<organism evidence="3 4">
    <name type="scientific">Pannonibacter tanglangensis</name>
    <dbReference type="NCBI Taxonomy" id="2750084"/>
    <lineage>
        <taxon>Bacteria</taxon>
        <taxon>Pseudomonadati</taxon>
        <taxon>Pseudomonadota</taxon>
        <taxon>Alphaproteobacteria</taxon>
        <taxon>Hyphomicrobiales</taxon>
        <taxon>Stappiaceae</taxon>
        <taxon>Pannonibacter</taxon>
    </lineage>
</organism>
<dbReference type="SUPFAM" id="SSF117916">
    <property type="entry name" value="Fe-S cluster assembly (FSCA) domain-like"/>
    <property type="match status" value="1"/>
</dbReference>
<dbReference type="Proteomes" id="UP000586722">
    <property type="component" value="Unassembled WGS sequence"/>
</dbReference>
<dbReference type="Pfam" id="PF01883">
    <property type="entry name" value="FeS_assembly_P"/>
    <property type="match status" value="1"/>
</dbReference>
<dbReference type="NCBIfam" id="TIGR02159">
    <property type="entry name" value="PA_CoA_Oxy4"/>
    <property type="match status" value="1"/>
</dbReference>
<evidence type="ECO:0000313" key="3">
    <source>
        <dbReference type="EMBL" id="NBN77958.1"/>
    </source>
</evidence>
<sequence length="166" mass="17991">MTTAPHHPAVEEIWSWLSAVPDPEIPVISLVDLGIIRDVSWQDGTLVVKVTPTYSGCPATSVINFEIEKALRGHGVADLRLERQLSPAWTTDWISAEGRAKLRRYGIAPPVAGTACGGGVLSNPVVACPRCGSSNTEMVSRFGSTPCKAGYRCRDCLEPFDYFKCI</sequence>
<keyword evidence="4" id="KW-1185">Reference proteome</keyword>
<dbReference type="InterPro" id="IPR056572">
    <property type="entry name" value="Zn_ribbon_PaaD"/>
</dbReference>
<comment type="caution">
    <text evidence="3">The sequence shown here is derived from an EMBL/GenBank/DDBJ whole genome shotgun (WGS) entry which is preliminary data.</text>
</comment>
<evidence type="ECO:0000259" key="2">
    <source>
        <dbReference type="Pfam" id="PF23451"/>
    </source>
</evidence>
<accession>A0A7X5F1B3</accession>
<dbReference type="Gene3D" id="3.30.300.130">
    <property type="entry name" value="Fe-S cluster assembly (FSCA)"/>
    <property type="match status" value="1"/>
</dbReference>
<feature type="domain" description="PaaD zinc beta ribbon" evidence="2">
    <location>
        <begin position="123"/>
        <end position="164"/>
    </location>
</feature>
<evidence type="ECO:0000313" key="4">
    <source>
        <dbReference type="Proteomes" id="UP000586722"/>
    </source>
</evidence>
<dbReference type="InterPro" id="IPR002744">
    <property type="entry name" value="MIP18-like"/>
</dbReference>